<protein>
    <submittedName>
        <fullName evidence="3">ATP-binding protein</fullName>
    </submittedName>
</protein>
<keyword evidence="1" id="KW-0808">Transferase</keyword>
<evidence type="ECO:0000256" key="1">
    <source>
        <dbReference type="ARBA" id="ARBA00022527"/>
    </source>
</evidence>
<dbReference type="CDD" id="cd16936">
    <property type="entry name" value="HATPase_RsbW-like"/>
    <property type="match status" value="1"/>
</dbReference>
<keyword evidence="3" id="KW-0547">Nucleotide-binding</keyword>
<dbReference type="PANTHER" id="PTHR35526">
    <property type="entry name" value="ANTI-SIGMA-F FACTOR RSBW-RELATED"/>
    <property type="match status" value="1"/>
</dbReference>
<dbReference type="InterPro" id="IPR003594">
    <property type="entry name" value="HATPase_dom"/>
</dbReference>
<dbReference type="EMBL" id="CP071518">
    <property type="protein sequence ID" value="QSX78949.1"/>
    <property type="molecule type" value="Genomic_DNA"/>
</dbReference>
<accession>A0A975ASH4</accession>
<dbReference type="PANTHER" id="PTHR35526:SF6">
    <property type="entry name" value="SLR1861 PROTEIN"/>
    <property type="match status" value="1"/>
</dbReference>
<dbReference type="Gene3D" id="3.30.565.10">
    <property type="entry name" value="Histidine kinase-like ATPase, C-terminal domain"/>
    <property type="match status" value="1"/>
</dbReference>
<evidence type="ECO:0000313" key="4">
    <source>
        <dbReference type="Proteomes" id="UP000639274"/>
    </source>
</evidence>
<dbReference type="GO" id="GO:0005524">
    <property type="term" value="F:ATP binding"/>
    <property type="evidence" value="ECO:0007669"/>
    <property type="project" value="UniProtKB-KW"/>
</dbReference>
<keyword evidence="4" id="KW-1185">Reference proteome</keyword>
<dbReference type="AlphaFoldDB" id="A0A975ASH4"/>
<gene>
    <name evidence="3" type="ORF">I8J32_003210</name>
</gene>
<dbReference type="RefSeq" id="WP_200615220.1">
    <property type="nucleotide sequence ID" value="NZ_CP071518.1"/>
</dbReference>
<reference evidence="3 4" key="1">
    <citation type="submission" date="2021-03" db="EMBL/GenBank/DDBJ databases">
        <title>Lysobacter sp. nov. isolated from soil of gangwondo yeongwol, south Korea.</title>
        <authorList>
            <person name="Kim K.R."/>
            <person name="Kim K.H."/>
            <person name="Jeon C.O."/>
        </authorList>
    </citation>
    <scope>NUCLEOTIDE SEQUENCE [LARGE SCALE GENOMIC DNA]</scope>
    <source>
        <strain evidence="3 4">R19</strain>
    </source>
</reference>
<name>A0A975ASH4_9GAMM</name>
<dbReference type="Proteomes" id="UP000639274">
    <property type="component" value="Chromosome"/>
</dbReference>
<feature type="domain" description="Histidine kinase/HSP90-like ATPase" evidence="2">
    <location>
        <begin position="8"/>
        <end position="134"/>
    </location>
</feature>
<proteinExistence type="predicted"/>
<keyword evidence="1" id="KW-0418">Kinase</keyword>
<dbReference type="SUPFAM" id="SSF55874">
    <property type="entry name" value="ATPase domain of HSP90 chaperone/DNA topoisomerase II/histidine kinase"/>
    <property type="match status" value="1"/>
</dbReference>
<dbReference type="KEGG" id="lsf:I8J32_003210"/>
<keyword evidence="1" id="KW-0723">Serine/threonine-protein kinase</keyword>
<dbReference type="InterPro" id="IPR050267">
    <property type="entry name" value="Anti-sigma-factor_SerPK"/>
</dbReference>
<evidence type="ECO:0000259" key="2">
    <source>
        <dbReference type="Pfam" id="PF13581"/>
    </source>
</evidence>
<dbReference type="Pfam" id="PF13581">
    <property type="entry name" value="HATPase_c_2"/>
    <property type="match status" value="1"/>
</dbReference>
<dbReference type="InterPro" id="IPR036890">
    <property type="entry name" value="HATPase_C_sf"/>
</dbReference>
<evidence type="ECO:0000313" key="3">
    <source>
        <dbReference type="EMBL" id="QSX78949.1"/>
    </source>
</evidence>
<sequence length="138" mass="15594">MHWRIEVPNERHRLGALLDAIEHALIAHGIEQGVRDDLRLIAEEVVSNAMDYGGSPPSEPQHQIVVDIRRHEDRLHVEFRDSGQPFDPFSQAPPDLDADLLDRAIGGLGVHLVREIAESASYEREEPYNIVRVVLRAV</sequence>
<organism evidence="3 4">
    <name type="scientific">Agrilutibacter solisilvae</name>
    <dbReference type="NCBI Taxonomy" id="2763317"/>
    <lineage>
        <taxon>Bacteria</taxon>
        <taxon>Pseudomonadati</taxon>
        <taxon>Pseudomonadota</taxon>
        <taxon>Gammaproteobacteria</taxon>
        <taxon>Lysobacterales</taxon>
        <taxon>Lysobacteraceae</taxon>
        <taxon>Agrilutibacter</taxon>
    </lineage>
</organism>
<keyword evidence="3" id="KW-0067">ATP-binding</keyword>
<dbReference type="GO" id="GO:0004674">
    <property type="term" value="F:protein serine/threonine kinase activity"/>
    <property type="evidence" value="ECO:0007669"/>
    <property type="project" value="UniProtKB-KW"/>
</dbReference>